<organism evidence="1 2">
    <name type="scientific">Cohnella yongneupensis</name>
    <dbReference type="NCBI Taxonomy" id="425006"/>
    <lineage>
        <taxon>Bacteria</taxon>
        <taxon>Bacillati</taxon>
        <taxon>Bacillota</taxon>
        <taxon>Bacilli</taxon>
        <taxon>Bacillales</taxon>
        <taxon>Paenibacillaceae</taxon>
        <taxon>Cohnella</taxon>
    </lineage>
</organism>
<gene>
    <name evidence="1" type="ORF">ACFPQ4_19615</name>
</gene>
<dbReference type="RefSeq" id="WP_378113587.1">
    <property type="nucleotide sequence ID" value="NZ_JBHSNC010000055.1"/>
</dbReference>
<proteinExistence type="predicted"/>
<sequence length="317" mass="34412">MKLRIARTILTNRSRRASDRGSVTLEAAMMMPAFLLLVLFLIFMVQTAVISMAMHGVLSQTVRQAAGSWYPVSLAIEEAKGTQLYEQADKWSGKLGKVGETLDKVSSWLPSPIKEWAGQAADGEWSVDQQAAKLAFGQLMQPFIDESVLDGSRLHLSAIELPDDRDRSKTFLTLRAEYSLPMKVPFIGKKLVISQSATERVWVGGSPTNARLVADDADALQVTFVSLEPNPVRPGRKATLVVRTKPGVSVDLSVLYKSGRSQAKHLGTATADASGMVSWTWLVSGRTTPGEWSLKVTGAGQAGAWEHAFEVRSASAP</sequence>
<evidence type="ECO:0000313" key="2">
    <source>
        <dbReference type="Proteomes" id="UP001596108"/>
    </source>
</evidence>
<evidence type="ECO:0008006" key="3">
    <source>
        <dbReference type="Google" id="ProtNLM"/>
    </source>
</evidence>
<dbReference type="Proteomes" id="UP001596108">
    <property type="component" value="Unassembled WGS sequence"/>
</dbReference>
<evidence type="ECO:0000313" key="1">
    <source>
        <dbReference type="EMBL" id="MFC5531628.1"/>
    </source>
</evidence>
<reference evidence="2" key="1">
    <citation type="journal article" date="2019" name="Int. J. Syst. Evol. Microbiol.">
        <title>The Global Catalogue of Microorganisms (GCM) 10K type strain sequencing project: providing services to taxonomists for standard genome sequencing and annotation.</title>
        <authorList>
            <consortium name="The Broad Institute Genomics Platform"/>
            <consortium name="The Broad Institute Genome Sequencing Center for Infectious Disease"/>
            <person name="Wu L."/>
            <person name="Ma J."/>
        </authorList>
    </citation>
    <scope>NUCLEOTIDE SEQUENCE [LARGE SCALE GENOMIC DNA]</scope>
    <source>
        <strain evidence="2">CGMCC 1.18578</strain>
    </source>
</reference>
<protein>
    <recommendedName>
        <fullName evidence="3">TadE-like protein</fullName>
    </recommendedName>
</protein>
<dbReference type="EMBL" id="JBHSNC010000055">
    <property type="protein sequence ID" value="MFC5531628.1"/>
    <property type="molecule type" value="Genomic_DNA"/>
</dbReference>
<comment type="caution">
    <text evidence="1">The sequence shown here is derived from an EMBL/GenBank/DDBJ whole genome shotgun (WGS) entry which is preliminary data.</text>
</comment>
<accession>A0ABW0R316</accession>
<name>A0ABW0R316_9BACL</name>
<keyword evidence="2" id="KW-1185">Reference proteome</keyword>